<evidence type="ECO:0000313" key="5">
    <source>
        <dbReference type="Proteomes" id="UP000447873"/>
    </source>
</evidence>
<dbReference type="Proteomes" id="UP000433883">
    <property type="component" value="Unassembled WGS sequence"/>
</dbReference>
<evidence type="ECO:0000313" key="1">
    <source>
        <dbReference type="EMBL" id="KAE9966799.1"/>
    </source>
</evidence>
<dbReference type="AlphaFoldDB" id="A0A8H3UDM9"/>
<evidence type="ECO:0000313" key="3">
    <source>
        <dbReference type="EMBL" id="KAE9983386.1"/>
    </source>
</evidence>
<dbReference type="Proteomes" id="UP000490939">
    <property type="component" value="Unassembled WGS sequence"/>
</dbReference>
<evidence type="ECO:0000313" key="4">
    <source>
        <dbReference type="Proteomes" id="UP000433883"/>
    </source>
</evidence>
<evidence type="ECO:0000313" key="6">
    <source>
        <dbReference type="Proteomes" id="UP000490939"/>
    </source>
</evidence>
<comment type="caution">
    <text evidence="1">The sequence shown here is derived from an EMBL/GenBank/DDBJ whole genome shotgun (WGS) entry which is preliminary data.</text>
</comment>
<sequence>MATPGAPLVMDKTVPPTTSVKPFPLLKLPQELRDKIYRSLLVFENGLHFTKYFQAGNLVDTQILRTNHQMHAEALDVFLKHNEFNYREDLTRQPEASLRNESGSNLHPRYKQYYALLHESTFKVAPHVRACFYSYSYDQLFAKFARLMAQNPNLTSLHVTFRRLSDSQVIILEQDLPSFETIKVNSRGHVILEFLPRSRARPGMSKRAQKVCKKLKELEEMMLSE</sequence>
<dbReference type="EMBL" id="WNWS01000063">
    <property type="protein sequence ID" value="KAE9983386.1"/>
    <property type="molecule type" value="Genomic_DNA"/>
</dbReference>
<accession>A0A8H3UDM9</accession>
<dbReference type="EMBL" id="WNWQ01000506">
    <property type="protein sequence ID" value="KAE9966799.1"/>
    <property type="molecule type" value="Genomic_DNA"/>
</dbReference>
<reference evidence="1 4" key="1">
    <citation type="submission" date="2019-11" db="EMBL/GenBank/DDBJ databases">
        <title>Venturia inaequalis Genome Resource.</title>
        <authorList>
            <person name="Lichtner F.J."/>
        </authorList>
    </citation>
    <scope>NUCLEOTIDE SEQUENCE [LARGE SCALE GENOMIC DNA]</scope>
    <source>
        <strain evidence="3 5">120213</strain>
        <strain evidence="1">Bline_iso_100314</strain>
        <strain evidence="2 6">DMI_063113</strain>
    </source>
</reference>
<dbReference type="EMBL" id="WNWR01000472">
    <property type="protein sequence ID" value="KAE9977380.1"/>
    <property type="molecule type" value="Genomic_DNA"/>
</dbReference>
<dbReference type="InterPro" id="IPR038883">
    <property type="entry name" value="AN11006-like"/>
</dbReference>
<gene>
    <name evidence="1" type="ORF">BLS_006798</name>
    <name evidence="2" type="ORF">EG327_007761</name>
    <name evidence="3" type="ORF">EG328_010023</name>
</gene>
<dbReference type="Proteomes" id="UP000447873">
    <property type="component" value="Unassembled WGS sequence"/>
</dbReference>
<proteinExistence type="predicted"/>
<keyword evidence="6" id="KW-1185">Reference proteome</keyword>
<name>A0A8H3UDM9_VENIN</name>
<evidence type="ECO:0000313" key="2">
    <source>
        <dbReference type="EMBL" id="KAE9977380.1"/>
    </source>
</evidence>
<protein>
    <submittedName>
        <fullName evidence="1">Uncharacterized protein</fullName>
    </submittedName>
</protein>
<organism evidence="1 4">
    <name type="scientific">Venturia inaequalis</name>
    <name type="common">Apple scab fungus</name>
    <dbReference type="NCBI Taxonomy" id="5025"/>
    <lineage>
        <taxon>Eukaryota</taxon>
        <taxon>Fungi</taxon>
        <taxon>Dikarya</taxon>
        <taxon>Ascomycota</taxon>
        <taxon>Pezizomycotina</taxon>
        <taxon>Dothideomycetes</taxon>
        <taxon>Pleosporomycetidae</taxon>
        <taxon>Venturiales</taxon>
        <taxon>Venturiaceae</taxon>
        <taxon>Venturia</taxon>
    </lineage>
</organism>
<dbReference type="PANTHER" id="PTHR42085:SF1">
    <property type="entry name" value="F-BOX DOMAIN-CONTAINING PROTEIN"/>
    <property type="match status" value="1"/>
</dbReference>
<dbReference type="PANTHER" id="PTHR42085">
    <property type="entry name" value="F-BOX DOMAIN-CONTAINING PROTEIN"/>
    <property type="match status" value="1"/>
</dbReference>